<feature type="non-terminal residue" evidence="6">
    <location>
        <position position="1"/>
    </location>
</feature>
<dbReference type="SUPFAM" id="SSF46894">
    <property type="entry name" value="C-terminal effector domain of the bipartite response regulators"/>
    <property type="match status" value="1"/>
</dbReference>
<feature type="domain" description="OmpR/PhoB-type" evidence="5">
    <location>
        <begin position="1"/>
        <end position="60"/>
    </location>
</feature>
<evidence type="ECO:0000256" key="3">
    <source>
        <dbReference type="ARBA" id="ARBA00023163"/>
    </source>
</evidence>
<gene>
    <name evidence="6" type="ORF">DFO70_1701</name>
</gene>
<dbReference type="SMART" id="SM00862">
    <property type="entry name" value="Trans_reg_C"/>
    <property type="match status" value="1"/>
</dbReference>
<evidence type="ECO:0000256" key="4">
    <source>
        <dbReference type="PROSITE-ProRule" id="PRU01091"/>
    </source>
</evidence>
<dbReference type="Gene3D" id="1.10.10.10">
    <property type="entry name" value="Winged helix-like DNA-binding domain superfamily/Winged helix DNA-binding domain"/>
    <property type="match status" value="1"/>
</dbReference>
<dbReference type="InterPro" id="IPR001867">
    <property type="entry name" value="OmpR/PhoB-type_DNA-bd"/>
</dbReference>
<organism evidence="6 7">
    <name type="scientific">Cytobacillus firmus</name>
    <name type="common">Bacillus firmus</name>
    <dbReference type="NCBI Taxonomy" id="1399"/>
    <lineage>
        <taxon>Bacteria</taxon>
        <taxon>Bacillati</taxon>
        <taxon>Bacillota</taxon>
        <taxon>Bacilli</taxon>
        <taxon>Bacillales</taxon>
        <taxon>Bacillaceae</taxon>
        <taxon>Cytobacillus</taxon>
    </lineage>
</organism>
<dbReference type="InterPro" id="IPR036388">
    <property type="entry name" value="WH-like_DNA-bd_sf"/>
</dbReference>
<evidence type="ECO:0000313" key="7">
    <source>
        <dbReference type="Proteomes" id="UP000252731"/>
    </source>
</evidence>
<keyword evidence="7" id="KW-1185">Reference proteome</keyword>
<dbReference type="GO" id="GO:0006355">
    <property type="term" value="P:regulation of DNA-templated transcription"/>
    <property type="evidence" value="ECO:0007669"/>
    <property type="project" value="InterPro"/>
</dbReference>
<evidence type="ECO:0000256" key="2">
    <source>
        <dbReference type="ARBA" id="ARBA00023125"/>
    </source>
</evidence>
<keyword evidence="1" id="KW-0805">Transcription regulation</keyword>
<evidence type="ECO:0000259" key="5">
    <source>
        <dbReference type="PROSITE" id="PS51755"/>
    </source>
</evidence>
<dbReference type="RefSeq" id="WP_134177351.1">
    <property type="nucleotide sequence ID" value="NZ_QNSF01000070.1"/>
</dbReference>
<evidence type="ECO:0000313" key="6">
    <source>
        <dbReference type="EMBL" id="RBP83984.1"/>
    </source>
</evidence>
<keyword evidence="2 4" id="KW-0238">DNA-binding</keyword>
<dbReference type="OrthoDB" id="9790442at2"/>
<name>A0A366JCF6_CYTFI</name>
<dbReference type="Proteomes" id="UP000252731">
    <property type="component" value="Unassembled WGS sequence"/>
</dbReference>
<dbReference type="GO" id="GO:0000160">
    <property type="term" value="P:phosphorelay signal transduction system"/>
    <property type="evidence" value="ECO:0007669"/>
    <property type="project" value="InterPro"/>
</dbReference>
<keyword evidence="3" id="KW-0804">Transcription</keyword>
<protein>
    <submittedName>
        <fullName evidence="6">Transcriptional regulator</fullName>
    </submittedName>
</protein>
<reference evidence="6 7" key="1">
    <citation type="submission" date="2018-06" db="EMBL/GenBank/DDBJ databases">
        <title>Freshwater and sediment microbial communities from various areas in North America, analyzing microbe dynamics in response to fracking.</title>
        <authorList>
            <person name="Lamendella R."/>
        </authorList>
    </citation>
    <scope>NUCLEOTIDE SEQUENCE [LARGE SCALE GENOMIC DNA]</scope>
    <source>
        <strain evidence="6 7">14_TX</strain>
    </source>
</reference>
<dbReference type="CDD" id="cd00383">
    <property type="entry name" value="trans_reg_C"/>
    <property type="match status" value="1"/>
</dbReference>
<dbReference type="InterPro" id="IPR016032">
    <property type="entry name" value="Sig_transdc_resp-reg_C-effctor"/>
</dbReference>
<sequence>HPKQVFSRSQLLYKVWQTEFDVDTTTVTVHIRRLREKIEEDPSKPKLIQTVWGIGYKFSAGDDE</sequence>
<accession>A0A366JCF6</accession>
<comment type="caution">
    <text evidence="6">The sequence shown here is derived from an EMBL/GenBank/DDBJ whole genome shotgun (WGS) entry which is preliminary data.</text>
</comment>
<dbReference type="EMBL" id="QNSF01000070">
    <property type="protein sequence ID" value="RBP83984.1"/>
    <property type="molecule type" value="Genomic_DNA"/>
</dbReference>
<proteinExistence type="predicted"/>
<feature type="DNA-binding region" description="OmpR/PhoB-type" evidence="4">
    <location>
        <begin position="1"/>
        <end position="60"/>
    </location>
</feature>
<evidence type="ECO:0000256" key="1">
    <source>
        <dbReference type="ARBA" id="ARBA00023015"/>
    </source>
</evidence>
<dbReference type="GO" id="GO:0003677">
    <property type="term" value="F:DNA binding"/>
    <property type="evidence" value="ECO:0007669"/>
    <property type="project" value="UniProtKB-UniRule"/>
</dbReference>
<dbReference type="PROSITE" id="PS51755">
    <property type="entry name" value="OMPR_PHOB"/>
    <property type="match status" value="1"/>
</dbReference>
<dbReference type="Pfam" id="PF00486">
    <property type="entry name" value="Trans_reg_C"/>
    <property type="match status" value="1"/>
</dbReference>
<dbReference type="AlphaFoldDB" id="A0A366JCF6"/>